<sequence length="100" mass="11302">MVTELMHKLVIYEASRFHFCSMEKEAKNVDRLHVNSPYLCGNTATALSNSYGSGCKDERVSPASQKDDTRRRNKDKGVMVLISHESDHSTNERGKIGEKE</sequence>
<evidence type="ECO:0000256" key="1">
    <source>
        <dbReference type="SAM" id="MobiDB-lite"/>
    </source>
</evidence>
<dbReference type="AlphaFoldDB" id="A0A1J6IQ35"/>
<accession>A0A1J6IQ35</accession>
<evidence type="ECO:0000313" key="3">
    <source>
        <dbReference type="Proteomes" id="UP000187609"/>
    </source>
</evidence>
<comment type="caution">
    <text evidence="2">The sequence shown here is derived from an EMBL/GenBank/DDBJ whole genome shotgun (WGS) entry which is preliminary data.</text>
</comment>
<dbReference type="EMBL" id="MJEQ01037193">
    <property type="protein sequence ID" value="OIS97256.1"/>
    <property type="molecule type" value="Genomic_DNA"/>
</dbReference>
<reference evidence="2" key="1">
    <citation type="submission" date="2016-11" db="EMBL/GenBank/DDBJ databases">
        <title>The genome of Nicotiana attenuata.</title>
        <authorList>
            <person name="Xu S."/>
            <person name="Brockmoeller T."/>
            <person name="Gaquerel E."/>
            <person name="Navarro A."/>
            <person name="Kuhl H."/>
            <person name="Gase K."/>
            <person name="Ling Z."/>
            <person name="Zhou W."/>
            <person name="Kreitzer C."/>
            <person name="Stanke M."/>
            <person name="Tang H."/>
            <person name="Lyons E."/>
            <person name="Pandey P."/>
            <person name="Pandey S.P."/>
            <person name="Timmermann B."/>
            <person name="Baldwin I.T."/>
        </authorList>
    </citation>
    <scope>NUCLEOTIDE SEQUENCE [LARGE SCALE GENOMIC DNA]</scope>
    <source>
        <strain evidence="2">UT</strain>
    </source>
</reference>
<feature type="compositionally biased region" description="Basic and acidic residues" evidence="1">
    <location>
        <begin position="55"/>
        <end position="70"/>
    </location>
</feature>
<gene>
    <name evidence="2" type="ORF">A4A49_41883</name>
</gene>
<dbReference type="Proteomes" id="UP000187609">
    <property type="component" value="Unassembled WGS sequence"/>
</dbReference>
<evidence type="ECO:0000313" key="2">
    <source>
        <dbReference type="EMBL" id="OIS97256.1"/>
    </source>
</evidence>
<feature type="compositionally biased region" description="Basic and acidic residues" evidence="1">
    <location>
        <begin position="84"/>
        <end position="100"/>
    </location>
</feature>
<name>A0A1J6IQ35_NICAT</name>
<dbReference type="Gramene" id="OIS97256">
    <property type="protein sequence ID" value="OIS97256"/>
    <property type="gene ID" value="A4A49_41883"/>
</dbReference>
<organism evidence="2 3">
    <name type="scientific">Nicotiana attenuata</name>
    <name type="common">Coyote tobacco</name>
    <dbReference type="NCBI Taxonomy" id="49451"/>
    <lineage>
        <taxon>Eukaryota</taxon>
        <taxon>Viridiplantae</taxon>
        <taxon>Streptophyta</taxon>
        <taxon>Embryophyta</taxon>
        <taxon>Tracheophyta</taxon>
        <taxon>Spermatophyta</taxon>
        <taxon>Magnoliopsida</taxon>
        <taxon>eudicotyledons</taxon>
        <taxon>Gunneridae</taxon>
        <taxon>Pentapetalae</taxon>
        <taxon>asterids</taxon>
        <taxon>lamiids</taxon>
        <taxon>Solanales</taxon>
        <taxon>Solanaceae</taxon>
        <taxon>Nicotianoideae</taxon>
        <taxon>Nicotianeae</taxon>
        <taxon>Nicotiana</taxon>
    </lineage>
</organism>
<protein>
    <submittedName>
        <fullName evidence="2">Uncharacterized protein</fullName>
    </submittedName>
</protein>
<proteinExistence type="predicted"/>
<feature type="region of interest" description="Disordered" evidence="1">
    <location>
        <begin position="48"/>
        <end position="100"/>
    </location>
</feature>
<keyword evidence="3" id="KW-1185">Reference proteome</keyword>